<gene>
    <name evidence="3" type="ORF">METZ01_LOCUS330856</name>
</gene>
<reference evidence="3" key="1">
    <citation type="submission" date="2018-05" db="EMBL/GenBank/DDBJ databases">
        <authorList>
            <person name="Lanie J.A."/>
            <person name="Ng W.-L."/>
            <person name="Kazmierczak K.M."/>
            <person name="Andrzejewski T.M."/>
            <person name="Davidsen T.M."/>
            <person name="Wayne K.J."/>
            <person name="Tettelin H."/>
            <person name="Glass J.I."/>
            <person name="Rusch D."/>
            <person name="Podicherti R."/>
            <person name="Tsui H.-C.T."/>
            <person name="Winkler M.E."/>
        </authorList>
    </citation>
    <scope>NUCLEOTIDE SEQUENCE</scope>
</reference>
<dbReference type="EMBL" id="UINC01110473">
    <property type="protein sequence ID" value="SVC78002.1"/>
    <property type="molecule type" value="Genomic_DNA"/>
</dbReference>
<dbReference type="PANTHER" id="PTHR43244">
    <property type="match status" value="1"/>
</dbReference>
<dbReference type="Pfam" id="PF00296">
    <property type="entry name" value="Bac_luciferase"/>
    <property type="match status" value="1"/>
</dbReference>
<dbReference type="SUPFAM" id="SSF51679">
    <property type="entry name" value="Bacterial luciferase-like"/>
    <property type="match status" value="1"/>
</dbReference>
<dbReference type="PANTHER" id="PTHR43244:SF1">
    <property type="entry name" value="5,10-METHYLENETETRAHYDROMETHANOPTERIN REDUCTASE"/>
    <property type="match status" value="1"/>
</dbReference>
<dbReference type="AlphaFoldDB" id="A0A382Q0T4"/>
<proteinExistence type="predicted"/>
<feature type="non-terminal residue" evidence="3">
    <location>
        <position position="273"/>
    </location>
</feature>
<dbReference type="Gene3D" id="3.20.20.30">
    <property type="entry name" value="Luciferase-like domain"/>
    <property type="match status" value="1"/>
</dbReference>
<protein>
    <recommendedName>
        <fullName evidence="2">Luciferase-like domain-containing protein</fullName>
    </recommendedName>
</protein>
<dbReference type="InterPro" id="IPR011251">
    <property type="entry name" value="Luciferase-like_dom"/>
</dbReference>
<sequence>MKLAEQYGFNSVWAGENRPRFAEPGHVPSPLLILTALARHTRLRLGTGITLLPLWHPLKLAYDGLILDQISGGRFILGVGVGSPGVMKRYGVPPEEAGSRMDEALVLLKKLWGGEEGFEGQHFNVKGNVYPGPIQPGGPPIWVGGKIRRSVQRAAQLGDAWYGATQYHLEVVKKQARRYRELLSASGKDPSEATVAVNRTTFLAETDEQARIEGKPYVSEVLNFYGKMGLIEDNQGNPLDPQQDLFELVGEEIVVVGSPKRCLESFKRYHEEA</sequence>
<accession>A0A382Q0T4</accession>
<evidence type="ECO:0000256" key="1">
    <source>
        <dbReference type="ARBA" id="ARBA00023002"/>
    </source>
</evidence>
<dbReference type="InterPro" id="IPR036661">
    <property type="entry name" value="Luciferase-like_sf"/>
</dbReference>
<keyword evidence="1" id="KW-0560">Oxidoreductase</keyword>
<dbReference type="GO" id="GO:0016705">
    <property type="term" value="F:oxidoreductase activity, acting on paired donors, with incorporation or reduction of molecular oxygen"/>
    <property type="evidence" value="ECO:0007669"/>
    <property type="project" value="InterPro"/>
</dbReference>
<organism evidence="3">
    <name type="scientific">marine metagenome</name>
    <dbReference type="NCBI Taxonomy" id="408172"/>
    <lineage>
        <taxon>unclassified sequences</taxon>
        <taxon>metagenomes</taxon>
        <taxon>ecological metagenomes</taxon>
    </lineage>
</organism>
<feature type="domain" description="Luciferase-like" evidence="2">
    <location>
        <begin position="2"/>
        <end position="271"/>
    </location>
</feature>
<evidence type="ECO:0000259" key="2">
    <source>
        <dbReference type="Pfam" id="PF00296"/>
    </source>
</evidence>
<dbReference type="InterPro" id="IPR050564">
    <property type="entry name" value="F420-G6PD/mer"/>
</dbReference>
<name>A0A382Q0T4_9ZZZZ</name>
<evidence type="ECO:0000313" key="3">
    <source>
        <dbReference type="EMBL" id="SVC78002.1"/>
    </source>
</evidence>